<keyword evidence="9" id="KW-0235">DNA replication</keyword>
<dbReference type="SUPFAM" id="SSF52540">
    <property type="entry name" value="P-loop containing nucleoside triphosphate hydrolases"/>
    <property type="match status" value="1"/>
</dbReference>
<dbReference type="KEGG" id="vg:80544135"/>
<dbReference type="GO" id="GO:0016779">
    <property type="term" value="F:nucleotidyltransferase activity"/>
    <property type="evidence" value="ECO:0007669"/>
    <property type="project" value="UniProtKB-KW"/>
</dbReference>
<dbReference type="InterPro" id="IPR000605">
    <property type="entry name" value="Helicase_SF3_ssDNA/RNA_vir"/>
</dbReference>
<evidence type="ECO:0000256" key="10">
    <source>
        <dbReference type="ARBA" id="ARBA00022722"/>
    </source>
</evidence>
<name>A0A8K1UEZ9_9CIRC</name>
<comment type="subcellular location">
    <subcellularLocation>
        <location evidence="3">Host nucleus</location>
    </subcellularLocation>
</comment>
<keyword evidence="18" id="KW-0238">DNA-binding</keyword>
<comment type="cofactor">
    <cofactor evidence="1">
        <name>Mn(2+)</name>
        <dbReference type="ChEBI" id="CHEBI:29035"/>
    </cofactor>
</comment>
<evidence type="ECO:0000256" key="9">
    <source>
        <dbReference type="ARBA" id="ARBA00022705"/>
    </source>
</evidence>
<evidence type="ECO:0000313" key="24">
    <source>
        <dbReference type="EMBL" id="UDN67410.1"/>
    </source>
</evidence>
<dbReference type="Proteomes" id="UP001157332">
    <property type="component" value="Segment"/>
</dbReference>
<keyword evidence="14" id="KW-0378">Hydrolase</keyword>
<dbReference type="GO" id="GO:0003724">
    <property type="term" value="F:RNA helicase activity"/>
    <property type="evidence" value="ECO:0007669"/>
    <property type="project" value="InterPro"/>
</dbReference>
<dbReference type="InterPro" id="IPR049912">
    <property type="entry name" value="CRESS_DNA_REP"/>
</dbReference>
<dbReference type="GO" id="GO:0046872">
    <property type="term" value="F:metal ion binding"/>
    <property type="evidence" value="ECO:0007669"/>
    <property type="project" value="UniProtKB-KW"/>
</dbReference>
<dbReference type="GeneID" id="80544135"/>
<dbReference type="Pfam" id="PF02407">
    <property type="entry name" value="Viral_Rep"/>
    <property type="match status" value="1"/>
</dbReference>
<dbReference type="PROSITE" id="PS52020">
    <property type="entry name" value="CRESS_DNA_REP"/>
    <property type="match status" value="1"/>
</dbReference>
<evidence type="ECO:0000256" key="17">
    <source>
        <dbReference type="ARBA" id="ARBA00023124"/>
    </source>
</evidence>
<comment type="cofactor">
    <cofactor evidence="2">
        <name>Mg(2+)</name>
        <dbReference type="ChEBI" id="CHEBI:18420"/>
    </cofactor>
</comment>
<evidence type="ECO:0000313" key="25">
    <source>
        <dbReference type="Proteomes" id="UP001157332"/>
    </source>
</evidence>
<evidence type="ECO:0000256" key="8">
    <source>
        <dbReference type="ARBA" id="ARBA00022695"/>
    </source>
</evidence>
<keyword evidence="6" id="KW-1048">Host nucleus</keyword>
<keyword evidence="13" id="KW-0255">Endonuclease</keyword>
<evidence type="ECO:0000256" key="1">
    <source>
        <dbReference type="ARBA" id="ARBA00001936"/>
    </source>
</evidence>
<accession>A0A8K1UEZ9</accession>
<evidence type="ECO:0000256" key="13">
    <source>
        <dbReference type="ARBA" id="ARBA00022759"/>
    </source>
</evidence>
<evidence type="ECO:0000256" key="7">
    <source>
        <dbReference type="ARBA" id="ARBA00022679"/>
    </source>
</evidence>
<comment type="similarity">
    <text evidence="4">Belongs to the nanoviruses/circoviruses replication-associated protein family.</text>
</comment>
<evidence type="ECO:0000256" key="6">
    <source>
        <dbReference type="ARBA" id="ARBA00022562"/>
    </source>
</evidence>
<comment type="catalytic activity">
    <reaction evidence="22">
        <text>ATP + H2O = ADP + phosphate + H(+)</text>
        <dbReference type="Rhea" id="RHEA:13065"/>
        <dbReference type="ChEBI" id="CHEBI:15377"/>
        <dbReference type="ChEBI" id="CHEBI:15378"/>
        <dbReference type="ChEBI" id="CHEBI:30616"/>
        <dbReference type="ChEBI" id="CHEBI:43474"/>
        <dbReference type="ChEBI" id="CHEBI:456216"/>
    </reaction>
</comment>
<keyword evidence="11" id="KW-0479">Metal-binding</keyword>
<keyword evidence="7" id="KW-0808">Transferase</keyword>
<evidence type="ECO:0000256" key="11">
    <source>
        <dbReference type="ARBA" id="ARBA00022723"/>
    </source>
</evidence>
<dbReference type="GO" id="GO:0003723">
    <property type="term" value="F:RNA binding"/>
    <property type="evidence" value="ECO:0007669"/>
    <property type="project" value="InterPro"/>
</dbReference>
<evidence type="ECO:0000256" key="19">
    <source>
        <dbReference type="ARBA" id="ARBA00023268"/>
    </source>
</evidence>
<dbReference type="GO" id="GO:0003677">
    <property type="term" value="F:DNA binding"/>
    <property type="evidence" value="ECO:0007669"/>
    <property type="project" value="UniProtKB-KW"/>
</dbReference>
<dbReference type="GO" id="GO:0005524">
    <property type="term" value="F:ATP binding"/>
    <property type="evidence" value="ECO:0007669"/>
    <property type="project" value="UniProtKB-KW"/>
</dbReference>
<keyword evidence="10" id="KW-0540">Nuclease</keyword>
<dbReference type="Gene3D" id="3.40.50.300">
    <property type="entry name" value="P-loop containing nucleotide triphosphate hydrolases"/>
    <property type="match status" value="1"/>
</dbReference>
<keyword evidence="25" id="KW-1185">Reference proteome</keyword>
<reference evidence="24 25" key="1">
    <citation type="submission" date="2021-06" db="EMBL/GenBank/DDBJ databases">
        <authorList>
            <person name="Custer J.M."/>
            <person name="Kraberger S."/>
            <person name="White R."/>
            <person name="Taylor H."/>
            <person name="Schmidlin K."/>
            <person name="Fontenele R."/>
            <person name="Stainton D."/>
            <person name="Briskie J.V."/>
            <person name="Varsani A."/>
        </authorList>
    </citation>
    <scope>NUCLEOTIDE SEQUENCE [LARGE SCALE GENOMIC DNA]</scope>
    <source>
        <strain evidence="24">RP_526</strain>
    </source>
</reference>
<evidence type="ECO:0000256" key="5">
    <source>
        <dbReference type="ARBA" id="ARBA00014531"/>
    </source>
</evidence>
<evidence type="ECO:0000256" key="14">
    <source>
        <dbReference type="ARBA" id="ARBA00022801"/>
    </source>
</evidence>
<evidence type="ECO:0000256" key="20">
    <source>
        <dbReference type="ARBA" id="ARBA00030754"/>
    </source>
</evidence>
<keyword evidence="12" id="KW-0547">Nucleotide-binding</keyword>
<dbReference type="RefSeq" id="YP_010805255.1">
    <property type="nucleotide sequence ID" value="NC_077133.1"/>
</dbReference>
<evidence type="ECO:0000256" key="21">
    <source>
        <dbReference type="ARBA" id="ARBA00032243"/>
    </source>
</evidence>
<proteinExistence type="inferred from homology"/>
<keyword evidence="8" id="KW-0548">Nucleotidyltransferase</keyword>
<sequence length="304" mass="35483">MAIRIRRQLKRVSFTLNNYSEEDEQRIQQSVELYVYAIYGRETAPTTGTRHLQGFINFKSKREFGAIKRIVGDGAHIEGSRGTDDENKTYCSKDGDFWEYGTPSGQGKRNDLEALSTDIKDGLDLYSVVEKHTSQFIRYSRGIERAIQILNGGRPGCGRNFKTEFIVYCGETGSGKSYTASQQCIGQSVYYKPHGKWWDGYTGQENVIIDDFYGWIKYDEILRITDRYPHQVEIKGGFQEFRSKRVFITSNAYIESWWKKDWYTEEKVKPLRRRLDIYEDFQLINGETVRSDLNIVNNINEFFQ</sequence>
<dbReference type="InterPro" id="IPR027417">
    <property type="entry name" value="P-loop_NTPase"/>
</dbReference>
<dbReference type="EMBL" id="MZ350966">
    <property type="protein sequence ID" value="UDN67410.1"/>
    <property type="molecule type" value="Genomic_DNA"/>
</dbReference>
<feature type="domain" description="CRESS-DNA virus Rep endonuclease" evidence="23">
    <location>
        <begin position="6"/>
        <end position="103"/>
    </location>
</feature>
<organism evidence="24 25">
    <name type="scientific">robinz virus RP_526</name>
    <dbReference type="NCBI Taxonomy" id="2886399"/>
    <lineage>
        <taxon>Viruses</taxon>
        <taxon>Monodnaviria</taxon>
        <taxon>Shotokuvirae</taxon>
        <taxon>Cressdnaviricota</taxon>
        <taxon>Arfiviricetes</taxon>
        <taxon>Cirlivirales</taxon>
        <taxon>Circoviridae</taxon>
        <taxon>Cyclovirus</taxon>
        <taxon>Cyclovirus punarinta</taxon>
    </lineage>
</organism>
<evidence type="ECO:0000256" key="3">
    <source>
        <dbReference type="ARBA" id="ARBA00004147"/>
    </source>
</evidence>
<protein>
    <recommendedName>
        <fullName evidence="5">Replication-associated protein</fullName>
    </recommendedName>
    <alternativeName>
        <fullName evidence="20">ATP-dependent helicase Rep</fullName>
    </alternativeName>
    <alternativeName>
        <fullName evidence="21">RepP</fullName>
    </alternativeName>
</protein>
<keyword evidence="15" id="KW-0347">Helicase</keyword>
<keyword evidence="17" id="KW-0190">Covalent protein-DNA linkage</keyword>
<dbReference type="Pfam" id="PF00910">
    <property type="entry name" value="RNA_helicase"/>
    <property type="match status" value="1"/>
</dbReference>
<evidence type="ECO:0000259" key="23">
    <source>
        <dbReference type="PROSITE" id="PS52020"/>
    </source>
</evidence>
<dbReference type="GO" id="GO:0042025">
    <property type="term" value="C:host cell nucleus"/>
    <property type="evidence" value="ECO:0007669"/>
    <property type="project" value="UniProtKB-SubCell"/>
</dbReference>
<evidence type="ECO:0000256" key="12">
    <source>
        <dbReference type="ARBA" id="ARBA00022741"/>
    </source>
</evidence>
<evidence type="ECO:0000256" key="2">
    <source>
        <dbReference type="ARBA" id="ARBA00001946"/>
    </source>
</evidence>
<evidence type="ECO:0000256" key="15">
    <source>
        <dbReference type="ARBA" id="ARBA00022806"/>
    </source>
</evidence>
<dbReference type="GO" id="GO:0004519">
    <property type="term" value="F:endonuclease activity"/>
    <property type="evidence" value="ECO:0007669"/>
    <property type="project" value="UniProtKB-KW"/>
</dbReference>
<dbReference type="GO" id="GO:0016787">
    <property type="term" value="F:hydrolase activity"/>
    <property type="evidence" value="ECO:0007669"/>
    <property type="project" value="UniProtKB-KW"/>
</dbReference>
<dbReference type="GO" id="GO:0006260">
    <property type="term" value="P:DNA replication"/>
    <property type="evidence" value="ECO:0007669"/>
    <property type="project" value="UniProtKB-KW"/>
</dbReference>
<dbReference type="Gene3D" id="3.40.1310.20">
    <property type="match status" value="1"/>
</dbReference>
<evidence type="ECO:0000256" key="22">
    <source>
        <dbReference type="ARBA" id="ARBA00049360"/>
    </source>
</evidence>
<keyword evidence="19" id="KW-0511">Multifunctional enzyme</keyword>
<evidence type="ECO:0000256" key="4">
    <source>
        <dbReference type="ARBA" id="ARBA00008545"/>
    </source>
</evidence>
<keyword evidence="16" id="KW-0067">ATP-binding</keyword>
<evidence type="ECO:0000256" key="18">
    <source>
        <dbReference type="ARBA" id="ARBA00023125"/>
    </source>
</evidence>
<evidence type="ECO:0000256" key="16">
    <source>
        <dbReference type="ARBA" id="ARBA00022840"/>
    </source>
</evidence>